<dbReference type="Proteomes" id="UP000233060">
    <property type="component" value="Unassembled WGS sequence"/>
</dbReference>
<dbReference type="Pfam" id="PF20927">
    <property type="entry name" value="Htt_C-HEAT"/>
    <property type="match status" value="1"/>
</dbReference>
<organism evidence="1 2">
    <name type="scientific">Cercocebus atys</name>
    <name type="common">Sooty mangabey</name>
    <name type="synonym">Cercocebus torquatus atys</name>
    <dbReference type="NCBI Taxonomy" id="9531"/>
    <lineage>
        <taxon>Eukaryota</taxon>
        <taxon>Metazoa</taxon>
        <taxon>Chordata</taxon>
        <taxon>Craniata</taxon>
        <taxon>Vertebrata</taxon>
        <taxon>Euteleostomi</taxon>
        <taxon>Mammalia</taxon>
        <taxon>Eutheria</taxon>
        <taxon>Euarchontoglires</taxon>
        <taxon>Primates</taxon>
        <taxon>Haplorrhini</taxon>
        <taxon>Catarrhini</taxon>
        <taxon>Cercopithecidae</taxon>
        <taxon>Cercopithecinae</taxon>
        <taxon>Cercocebus</taxon>
    </lineage>
</organism>
<proteinExistence type="predicted"/>
<dbReference type="InterPro" id="IPR016024">
    <property type="entry name" value="ARM-type_fold"/>
</dbReference>
<dbReference type="SUPFAM" id="SSF48371">
    <property type="entry name" value="ARM repeat"/>
    <property type="match status" value="1"/>
</dbReference>
<dbReference type="GO" id="GO:0005737">
    <property type="term" value="C:cytoplasm"/>
    <property type="evidence" value="ECO:0007669"/>
    <property type="project" value="TreeGrafter"/>
</dbReference>
<name>A0A2K5NCW3_CERAT</name>
<dbReference type="InterPro" id="IPR048413">
    <property type="entry name" value="Htt_C-HEAT_rpt"/>
</dbReference>
<dbReference type="GeneTree" id="ENSGT00390000015863"/>
<dbReference type="Bgee" id="ENSCATG00000040455">
    <property type="expression patterns" value="Expressed in cerebellum and 12 other cell types or tissues"/>
</dbReference>
<accession>A0A2K5NCW3</accession>
<reference evidence="1" key="2">
    <citation type="submission" date="2025-09" db="UniProtKB">
        <authorList>
            <consortium name="Ensembl"/>
        </authorList>
    </citation>
    <scope>IDENTIFICATION</scope>
</reference>
<dbReference type="AlphaFoldDB" id="A0A2K5NCW3"/>
<evidence type="ECO:0000313" key="1">
    <source>
        <dbReference type="Ensembl" id="ENSCATP00000035170.1"/>
    </source>
</evidence>
<reference evidence="1" key="1">
    <citation type="submission" date="2025-08" db="UniProtKB">
        <authorList>
            <consortium name="Ensembl"/>
        </authorList>
    </citation>
    <scope>IDENTIFICATION</scope>
</reference>
<keyword evidence="2" id="KW-1185">Reference proteome</keyword>
<evidence type="ECO:0000313" key="2">
    <source>
        <dbReference type="Proteomes" id="UP000233060"/>
    </source>
</evidence>
<protein>
    <submittedName>
        <fullName evidence="1">Huntingtin</fullName>
    </submittedName>
</protein>
<dbReference type="InterPro" id="IPR028426">
    <property type="entry name" value="Huntingtin_fam"/>
</dbReference>
<dbReference type="PANTHER" id="PTHR10170">
    <property type="entry name" value="HUNTINGTON DISEASE PROTEIN"/>
    <property type="match status" value="1"/>
</dbReference>
<gene>
    <name evidence="1" type="primary">HTT</name>
</gene>
<dbReference type="PANTHER" id="PTHR10170:SF10">
    <property type="entry name" value="HUNTINGTIN"/>
    <property type="match status" value="1"/>
</dbReference>
<dbReference type="GO" id="GO:0099111">
    <property type="term" value="P:microtubule-based transport"/>
    <property type="evidence" value="ECO:0007669"/>
    <property type="project" value="TreeGrafter"/>
</dbReference>
<sequence length="410" mass="45654">MYVTLTELRRVHPSEDEILAQYLVPATCKAAAVLGMDKVVAEPVSRLLESTLRSSHLPSRVGALHGILYVLECDLLDDTAKQLIPVISDYLLSNLKGIAHCVNIHSQQHVLVMCATAFYLIENYPLDVGPEFSASIIQMCGVMLSGSEESTPSIIYHCALRGLERLLLSEQLSRLDAESLVKLSVDRVNVHSPHRAMAALGLMLTCMYTGEHVHGARKASPSPALTCVPPPRIRKGFPCEARVVARILPQFLDDFFPPQDIMNKVIGEFLSNQQPYPQFMATVVYKVFQTLHSTGQSSMVRDWVMLSLSNFTQRTPVAMATWSLSCFFVSASTSPWVAAILPHVISRMGKLEQVDVNLFCLVATDFYRHQIEEELDRRAFQSVFEVVAAPGSPYHRLLTCLRNVHKVTTC</sequence>
<dbReference type="Ensembl" id="ENSCATT00000059451.1">
    <property type="protein sequence ID" value="ENSCATP00000035170.1"/>
    <property type="gene ID" value="ENSCATG00000040455.1"/>
</dbReference>